<comment type="catalytic activity">
    <reaction evidence="11 15">
        <text>cytidine + H2O + H(+) = uridine + NH4(+)</text>
        <dbReference type="Rhea" id="RHEA:16069"/>
        <dbReference type="ChEBI" id="CHEBI:15377"/>
        <dbReference type="ChEBI" id="CHEBI:15378"/>
        <dbReference type="ChEBI" id="CHEBI:16704"/>
        <dbReference type="ChEBI" id="CHEBI:17562"/>
        <dbReference type="ChEBI" id="CHEBI:28938"/>
        <dbReference type="EC" id="3.5.4.5"/>
    </reaction>
</comment>
<comment type="cofactor">
    <cofactor evidence="1 14 15">
        <name>Zn(2+)</name>
        <dbReference type="ChEBI" id="CHEBI:29105"/>
    </cofactor>
</comment>
<accession>A0A0B7HWT3</accession>
<dbReference type="InterPro" id="IPR002125">
    <property type="entry name" value="CMP_dCMP_dom"/>
</dbReference>
<evidence type="ECO:0000313" key="17">
    <source>
        <dbReference type="EMBL" id="CEN44716.1"/>
    </source>
</evidence>
<evidence type="ECO:0000256" key="7">
    <source>
        <dbReference type="ARBA" id="ARBA00022801"/>
    </source>
</evidence>
<evidence type="ECO:0000256" key="1">
    <source>
        <dbReference type="ARBA" id="ARBA00001947"/>
    </source>
</evidence>
<evidence type="ECO:0000256" key="11">
    <source>
        <dbReference type="ARBA" id="ARBA00049558"/>
    </source>
</evidence>
<keyword evidence="6 14" id="KW-0479">Metal-binding</keyword>
<keyword evidence="7 15" id="KW-0378">Hydrolase</keyword>
<comment type="catalytic activity">
    <reaction evidence="10 15">
        <text>2'-deoxycytidine + H2O + H(+) = 2'-deoxyuridine + NH4(+)</text>
        <dbReference type="Rhea" id="RHEA:13433"/>
        <dbReference type="ChEBI" id="CHEBI:15377"/>
        <dbReference type="ChEBI" id="CHEBI:15378"/>
        <dbReference type="ChEBI" id="CHEBI:15698"/>
        <dbReference type="ChEBI" id="CHEBI:16450"/>
        <dbReference type="ChEBI" id="CHEBI:28938"/>
        <dbReference type="EC" id="3.5.4.5"/>
    </reaction>
</comment>
<evidence type="ECO:0000256" key="6">
    <source>
        <dbReference type="ARBA" id="ARBA00022723"/>
    </source>
</evidence>
<evidence type="ECO:0000256" key="10">
    <source>
        <dbReference type="ARBA" id="ARBA00049252"/>
    </source>
</evidence>
<evidence type="ECO:0000256" key="2">
    <source>
        <dbReference type="ARBA" id="ARBA00003949"/>
    </source>
</evidence>
<evidence type="ECO:0000256" key="5">
    <source>
        <dbReference type="ARBA" id="ARBA00018266"/>
    </source>
</evidence>
<evidence type="ECO:0000256" key="3">
    <source>
        <dbReference type="ARBA" id="ARBA00006576"/>
    </source>
</evidence>
<feature type="binding site" evidence="14">
    <location>
        <position position="86"/>
    </location>
    <ligand>
        <name>Zn(2+)</name>
        <dbReference type="ChEBI" id="CHEBI:29105"/>
        <note>catalytic</note>
    </ligand>
</feature>
<comment type="function">
    <text evidence="2 15">This enzyme scavenges exogenous and endogenous cytidine and 2'-deoxycytidine for UMP synthesis.</text>
</comment>
<reference evidence="17 18" key="1">
    <citation type="submission" date="2015-01" db="EMBL/GenBank/DDBJ databases">
        <authorList>
            <person name="MANFREDI Pablo"/>
        </authorList>
    </citation>
    <scope>NUCLEOTIDE SEQUENCE [LARGE SCALE GENOMIC DNA]</scope>
    <source>
        <strain evidence="17 18">CcD38</strain>
    </source>
</reference>
<dbReference type="EC" id="3.5.4.5" evidence="4 15"/>
<dbReference type="InterPro" id="IPR016192">
    <property type="entry name" value="APOBEC/CMP_deaminase_Zn-bd"/>
</dbReference>
<keyword evidence="18" id="KW-1185">Reference proteome</keyword>
<proteinExistence type="inferred from homology"/>
<evidence type="ECO:0000313" key="18">
    <source>
        <dbReference type="Proteomes" id="UP000045051"/>
    </source>
</evidence>
<feature type="binding site" evidence="13">
    <location>
        <begin position="75"/>
        <end position="81"/>
    </location>
    <ligand>
        <name>substrate</name>
    </ligand>
</feature>
<dbReference type="GO" id="GO:0055086">
    <property type="term" value="P:nucleobase-containing small molecule metabolic process"/>
    <property type="evidence" value="ECO:0007669"/>
    <property type="project" value="UniProtKB-ARBA"/>
</dbReference>
<dbReference type="PROSITE" id="PS51747">
    <property type="entry name" value="CYT_DCMP_DEAMINASES_2"/>
    <property type="match status" value="1"/>
</dbReference>
<gene>
    <name evidence="17" type="ORF">CCAND38_190055</name>
</gene>
<evidence type="ECO:0000256" key="13">
    <source>
        <dbReference type="PIRSR" id="PIRSR606262-2"/>
    </source>
</evidence>
<keyword evidence="8 14" id="KW-0862">Zinc</keyword>
<dbReference type="AlphaFoldDB" id="A0A0B7HWT3"/>
<feature type="binding site" evidence="14">
    <location>
        <position position="127"/>
    </location>
    <ligand>
        <name>Zn(2+)</name>
        <dbReference type="ChEBI" id="CHEBI:29105"/>
        <note>catalytic</note>
    </ligand>
</feature>
<comment type="similarity">
    <text evidence="3 15">Belongs to the cytidine and deoxycytidylate deaminase family.</text>
</comment>
<feature type="active site" description="Proton donor" evidence="12">
    <location>
        <position position="88"/>
    </location>
</feature>
<evidence type="ECO:0000256" key="12">
    <source>
        <dbReference type="PIRSR" id="PIRSR606262-1"/>
    </source>
</evidence>
<organism evidence="17 18">
    <name type="scientific">Capnocytophaga canis</name>
    <dbReference type="NCBI Taxonomy" id="1848903"/>
    <lineage>
        <taxon>Bacteria</taxon>
        <taxon>Pseudomonadati</taxon>
        <taxon>Bacteroidota</taxon>
        <taxon>Flavobacteriia</taxon>
        <taxon>Flavobacteriales</taxon>
        <taxon>Flavobacteriaceae</taxon>
        <taxon>Capnocytophaga</taxon>
    </lineage>
</organism>
<dbReference type="GO" id="GO:0008270">
    <property type="term" value="F:zinc ion binding"/>
    <property type="evidence" value="ECO:0007669"/>
    <property type="project" value="UniProtKB-UniRule"/>
</dbReference>
<dbReference type="EMBL" id="CDOI01000101">
    <property type="protein sequence ID" value="CEN44716.1"/>
    <property type="molecule type" value="Genomic_DNA"/>
</dbReference>
<dbReference type="GO" id="GO:0005829">
    <property type="term" value="C:cytosol"/>
    <property type="evidence" value="ECO:0007669"/>
    <property type="project" value="TreeGrafter"/>
</dbReference>
<dbReference type="NCBIfam" id="NF004064">
    <property type="entry name" value="PRK05578.1"/>
    <property type="match status" value="1"/>
</dbReference>
<dbReference type="PANTHER" id="PTHR11644">
    <property type="entry name" value="CYTIDINE DEAMINASE"/>
    <property type="match status" value="1"/>
</dbReference>
<dbReference type="NCBIfam" id="TIGR01354">
    <property type="entry name" value="cyt_deam_tetra"/>
    <property type="match status" value="1"/>
</dbReference>
<feature type="binding site" evidence="14">
    <location>
        <position position="124"/>
    </location>
    <ligand>
        <name>Zn(2+)</name>
        <dbReference type="ChEBI" id="CHEBI:29105"/>
        <note>catalytic</note>
    </ligand>
</feature>
<evidence type="ECO:0000256" key="8">
    <source>
        <dbReference type="ARBA" id="ARBA00022833"/>
    </source>
</evidence>
<name>A0A0B7HWT3_9FLAO</name>
<sequence length="172" mass="18825">MARVLVLSNGFFVMEKQQLTIRYTTYEHISELPEEVQTLMAEAVKARENAYAVYSNFKVGAAVRLENGAICIGSNQENAAYPSGLCAERVAIYQASTQFPNETIQAIAISGTAKAPTDQPVSPCGACRQSLSEYEIRQKKAIPVYFMGACGKIIQTDSIKDLLPFLFDGSLL</sequence>
<dbReference type="CDD" id="cd01283">
    <property type="entry name" value="cytidine_deaminase"/>
    <property type="match status" value="1"/>
</dbReference>
<evidence type="ECO:0000256" key="9">
    <source>
        <dbReference type="ARBA" id="ARBA00032005"/>
    </source>
</evidence>
<dbReference type="Proteomes" id="UP000045051">
    <property type="component" value="Unassembled WGS sequence"/>
</dbReference>
<evidence type="ECO:0000256" key="15">
    <source>
        <dbReference type="RuleBase" id="RU364006"/>
    </source>
</evidence>
<dbReference type="InterPro" id="IPR050202">
    <property type="entry name" value="Cyt/Deoxycyt_deaminase"/>
</dbReference>
<dbReference type="Gene3D" id="3.40.140.10">
    <property type="entry name" value="Cytidine Deaminase, domain 2"/>
    <property type="match status" value="1"/>
</dbReference>
<dbReference type="PROSITE" id="PS00903">
    <property type="entry name" value="CYT_DCMP_DEAMINASES_1"/>
    <property type="match status" value="1"/>
</dbReference>
<dbReference type="Pfam" id="PF00383">
    <property type="entry name" value="dCMP_cyt_deam_1"/>
    <property type="match status" value="1"/>
</dbReference>
<dbReference type="PANTHER" id="PTHR11644:SF2">
    <property type="entry name" value="CYTIDINE DEAMINASE"/>
    <property type="match status" value="1"/>
</dbReference>
<feature type="domain" description="CMP/dCMP-type deaminase" evidence="16">
    <location>
        <begin position="34"/>
        <end position="161"/>
    </location>
</feature>
<protein>
    <recommendedName>
        <fullName evidence="5 15">Cytidine deaminase</fullName>
        <ecNumber evidence="4 15">3.5.4.5</ecNumber>
    </recommendedName>
    <alternativeName>
        <fullName evidence="9 15">Cytidine aminohydrolase</fullName>
    </alternativeName>
</protein>
<dbReference type="GO" id="GO:0072527">
    <property type="term" value="P:pyrimidine-containing compound metabolic process"/>
    <property type="evidence" value="ECO:0007669"/>
    <property type="project" value="UniProtKB-ARBA"/>
</dbReference>
<dbReference type="GO" id="GO:0042802">
    <property type="term" value="F:identical protein binding"/>
    <property type="evidence" value="ECO:0007669"/>
    <property type="project" value="UniProtKB-ARBA"/>
</dbReference>
<evidence type="ECO:0000259" key="16">
    <source>
        <dbReference type="PROSITE" id="PS51747"/>
    </source>
</evidence>
<evidence type="ECO:0000256" key="14">
    <source>
        <dbReference type="PIRSR" id="PIRSR606262-3"/>
    </source>
</evidence>
<dbReference type="SUPFAM" id="SSF53927">
    <property type="entry name" value="Cytidine deaminase-like"/>
    <property type="match status" value="1"/>
</dbReference>
<dbReference type="GO" id="GO:0004126">
    <property type="term" value="F:cytidine deaminase activity"/>
    <property type="evidence" value="ECO:0007669"/>
    <property type="project" value="UniProtKB-UniRule"/>
</dbReference>
<dbReference type="InterPro" id="IPR006262">
    <property type="entry name" value="Cyt_deam_tetra"/>
</dbReference>
<dbReference type="InterPro" id="IPR016193">
    <property type="entry name" value="Cytidine_deaminase-like"/>
</dbReference>
<evidence type="ECO:0000256" key="4">
    <source>
        <dbReference type="ARBA" id="ARBA00012783"/>
    </source>
</evidence>